<evidence type="ECO:0000256" key="3">
    <source>
        <dbReference type="ARBA" id="ARBA00022989"/>
    </source>
</evidence>
<dbReference type="InterPro" id="IPR036259">
    <property type="entry name" value="MFS_trans_sf"/>
</dbReference>
<evidence type="ECO:0000256" key="2">
    <source>
        <dbReference type="ARBA" id="ARBA00022692"/>
    </source>
</evidence>
<keyword evidence="2" id="KW-0812">Transmembrane</keyword>
<comment type="subcellular location">
    <subcellularLocation>
        <location evidence="1">Membrane</location>
        <topology evidence="1">Multi-pass membrane protein</topology>
    </subcellularLocation>
</comment>
<dbReference type="EMBL" id="CACRXK020002820">
    <property type="protein sequence ID" value="CAB3996197.1"/>
    <property type="molecule type" value="Genomic_DNA"/>
</dbReference>
<keyword evidence="6" id="KW-1185">Reference proteome</keyword>
<evidence type="ECO:0000313" key="6">
    <source>
        <dbReference type="Proteomes" id="UP001152795"/>
    </source>
</evidence>
<dbReference type="AlphaFoldDB" id="A0A7D9DZ06"/>
<keyword evidence="3" id="KW-1133">Transmembrane helix</keyword>
<dbReference type="Pfam" id="PF00083">
    <property type="entry name" value="Sugar_tr"/>
    <property type="match status" value="1"/>
</dbReference>
<dbReference type="InterPro" id="IPR005828">
    <property type="entry name" value="MFS_sugar_transport-like"/>
</dbReference>
<evidence type="ECO:0000313" key="5">
    <source>
        <dbReference type="EMBL" id="CAB3996197.1"/>
    </source>
</evidence>
<gene>
    <name evidence="5" type="ORF">PACLA_8A063021</name>
</gene>
<dbReference type="OrthoDB" id="5970406at2759"/>
<evidence type="ECO:0000256" key="4">
    <source>
        <dbReference type="ARBA" id="ARBA00023136"/>
    </source>
</evidence>
<protein>
    <submittedName>
        <fullName evidence="5">Organic cation transporter -like</fullName>
    </submittedName>
</protein>
<feature type="non-terminal residue" evidence="5">
    <location>
        <position position="323"/>
    </location>
</feature>
<dbReference type="PANTHER" id="PTHR24064">
    <property type="entry name" value="SOLUTE CARRIER FAMILY 22 MEMBER"/>
    <property type="match status" value="1"/>
</dbReference>
<comment type="caution">
    <text evidence="5">The sequence shown here is derived from an EMBL/GenBank/DDBJ whole genome shotgun (WGS) entry which is preliminary data.</text>
</comment>
<proteinExistence type="predicted"/>
<organism evidence="5 6">
    <name type="scientific">Paramuricea clavata</name>
    <name type="common">Red gorgonian</name>
    <name type="synonym">Violescent sea-whip</name>
    <dbReference type="NCBI Taxonomy" id="317549"/>
    <lineage>
        <taxon>Eukaryota</taxon>
        <taxon>Metazoa</taxon>
        <taxon>Cnidaria</taxon>
        <taxon>Anthozoa</taxon>
        <taxon>Octocorallia</taxon>
        <taxon>Malacalcyonacea</taxon>
        <taxon>Plexauridae</taxon>
        <taxon>Paramuricea</taxon>
    </lineage>
</organism>
<keyword evidence="4" id="KW-0472">Membrane</keyword>
<dbReference type="Gene3D" id="1.20.1250.20">
    <property type="entry name" value="MFS general substrate transporter like domains"/>
    <property type="match status" value="1"/>
</dbReference>
<sequence>FMFATLLSYALFFSFSCLAKIFFVHRMRALNRIGIEVLSTMHLMGWVLQFVPESSRWLLLKGKKEEAKTVLAKISKMNKLPLPDDLTLQNPVTPETGESFRTIFRSWEIAKKILICWDLWFANALVYYGVSFGSVDLGGNRYLNVFLVSVVEIPSNLAYIWSAHRFGRKKSVIIPMLIAFVVSAISVAIPTNKSSASVAGRVTVAIIAKFFINFSFSGVYLRCAELFPTAVRATAIGTSSAVARLGSFSASYIVWLIRFHAALPYSIMAVICIQAAVFAIFLPETKGVPTLETMDDMNKKEGVALLVNGNGKADTNENEAEPV</sequence>
<name>A0A7D9DZ06_PARCT</name>
<dbReference type="GO" id="GO:0022857">
    <property type="term" value="F:transmembrane transporter activity"/>
    <property type="evidence" value="ECO:0007669"/>
    <property type="project" value="InterPro"/>
</dbReference>
<dbReference type="SUPFAM" id="SSF103473">
    <property type="entry name" value="MFS general substrate transporter"/>
    <property type="match status" value="1"/>
</dbReference>
<reference evidence="5" key="1">
    <citation type="submission" date="2020-04" db="EMBL/GenBank/DDBJ databases">
        <authorList>
            <person name="Alioto T."/>
            <person name="Alioto T."/>
            <person name="Gomez Garrido J."/>
        </authorList>
    </citation>
    <scope>NUCLEOTIDE SEQUENCE</scope>
    <source>
        <strain evidence="5">A484AB</strain>
    </source>
</reference>
<dbReference type="Proteomes" id="UP001152795">
    <property type="component" value="Unassembled WGS sequence"/>
</dbReference>
<evidence type="ECO:0000256" key="1">
    <source>
        <dbReference type="ARBA" id="ARBA00004141"/>
    </source>
</evidence>
<dbReference type="GO" id="GO:0016020">
    <property type="term" value="C:membrane"/>
    <property type="evidence" value="ECO:0007669"/>
    <property type="project" value="UniProtKB-SubCell"/>
</dbReference>
<accession>A0A7D9DZ06</accession>